<evidence type="ECO:0000313" key="6">
    <source>
        <dbReference type="EMBL" id="KAI9153435.1"/>
    </source>
</evidence>
<feature type="transmembrane region" description="Helical" evidence="5">
    <location>
        <begin position="87"/>
        <end position="106"/>
    </location>
</feature>
<dbReference type="Proteomes" id="UP001064489">
    <property type="component" value="Chromosome 11"/>
</dbReference>
<evidence type="ECO:0008006" key="8">
    <source>
        <dbReference type="Google" id="ProtNLM"/>
    </source>
</evidence>
<dbReference type="PANTHER" id="PTHR43184">
    <property type="entry name" value="MAJOR FACILITATOR SUPERFAMILY TRANSPORTER 16, ISOFORM B"/>
    <property type="match status" value="1"/>
</dbReference>
<proteinExistence type="predicted"/>
<organism evidence="6 7">
    <name type="scientific">Acer negundo</name>
    <name type="common">Box elder</name>
    <dbReference type="NCBI Taxonomy" id="4023"/>
    <lineage>
        <taxon>Eukaryota</taxon>
        <taxon>Viridiplantae</taxon>
        <taxon>Streptophyta</taxon>
        <taxon>Embryophyta</taxon>
        <taxon>Tracheophyta</taxon>
        <taxon>Spermatophyta</taxon>
        <taxon>Magnoliopsida</taxon>
        <taxon>eudicotyledons</taxon>
        <taxon>Gunneridae</taxon>
        <taxon>Pentapetalae</taxon>
        <taxon>rosids</taxon>
        <taxon>malvids</taxon>
        <taxon>Sapindales</taxon>
        <taxon>Sapindaceae</taxon>
        <taxon>Hippocastanoideae</taxon>
        <taxon>Acereae</taxon>
        <taxon>Acer</taxon>
    </lineage>
</organism>
<feature type="transmembrane region" description="Helical" evidence="5">
    <location>
        <begin position="53"/>
        <end position="75"/>
    </location>
</feature>
<evidence type="ECO:0000256" key="2">
    <source>
        <dbReference type="ARBA" id="ARBA00022692"/>
    </source>
</evidence>
<dbReference type="GO" id="GO:0005789">
    <property type="term" value="C:endoplasmic reticulum membrane"/>
    <property type="evidence" value="ECO:0007669"/>
    <property type="project" value="TreeGrafter"/>
</dbReference>
<comment type="subcellular location">
    <subcellularLocation>
        <location evidence="1">Membrane</location>
        <topology evidence="1">Multi-pass membrane protein</topology>
    </subcellularLocation>
</comment>
<dbReference type="SUPFAM" id="SSF103473">
    <property type="entry name" value="MFS general substrate transporter"/>
    <property type="match status" value="1"/>
</dbReference>
<reference evidence="6" key="2">
    <citation type="submission" date="2023-02" db="EMBL/GenBank/DDBJ databases">
        <authorList>
            <person name="Swenson N.G."/>
            <person name="Wegrzyn J.L."/>
            <person name="Mcevoy S.L."/>
        </authorList>
    </citation>
    <scope>NUCLEOTIDE SEQUENCE</scope>
    <source>
        <strain evidence="6">91603</strain>
        <tissue evidence="6">Leaf</tissue>
    </source>
</reference>
<dbReference type="EMBL" id="JAJSOW010000108">
    <property type="protein sequence ID" value="KAI9153435.1"/>
    <property type="molecule type" value="Genomic_DNA"/>
</dbReference>
<protein>
    <recommendedName>
        <fullName evidence="8">Major facilitator superfamily (MFS) profile domain-containing protein</fullName>
    </recommendedName>
</protein>
<dbReference type="Gene3D" id="1.20.1250.20">
    <property type="entry name" value="MFS general substrate transporter like domains"/>
    <property type="match status" value="1"/>
</dbReference>
<evidence type="ECO:0000256" key="5">
    <source>
        <dbReference type="SAM" id="Phobius"/>
    </source>
</evidence>
<keyword evidence="2 5" id="KW-0812">Transmembrane</keyword>
<evidence type="ECO:0000313" key="7">
    <source>
        <dbReference type="Proteomes" id="UP001064489"/>
    </source>
</evidence>
<dbReference type="InterPro" id="IPR036259">
    <property type="entry name" value="MFS_trans_sf"/>
</dbReference>
<accession>A0AAD5I5Q7</accession>
<dbReference type="AlphaFoldDB" id="A0AAD5I5Q7"/>
<reference evidence="6" key="1">
    <citation type="journal article" date="2022" name="Plant J.">
        <title>Strategies of tolerance reflected in two North American maple genomes.</title>
        <authorList>
            <person name="McEvoy S.L."/>
            <person name="Sezen U.U."/>
            <person name="Trouern-Trend A."/>
            <person name="McMahon S.M."/>
            <person name="Schaberg P.G."/>
            <person name="Yang J."/>
            <person name="Wegrzyn J.L."/>
            <person name="Swenson N.G."/>
        </authorList>
    </citation>
    <scope>NUCLEOTIDE SEQUENCE</scope>
    <source>
        <strain evidence="6">91603</strain>
    </source>
</reference>
<sequence length="125" mass="13482">MAPANCQASLRAFLNLQNQQKGAWKKLGGHHSMTRMGPTDSVLQDSIKGNFRALATVTAIIDGTGSIGAALGPLLASHISIRGWNNVFLMLIVSSFLAALLLICVAKTEIQQKFREGKWVCNSMI</sequence>
<keyword evidence="7" id="KW-1185">Reference proteome</keyword>
<dbReference type="PANTHER" id="PTHR43184:SF12">
    <property type="entry name" value="SUGAR PHOSPHATE EXCHANGER 3"/>
    <property type="match status" value="1"/>
</dbReference>
<evidence type="ECO:0000256" key="3">
    <source>
        <dbReference type="ARBA" id="ARBA00022989"/>
    </source>
</evidence>
<evidence type="ECO:0000256" key="4">
    <source>
        <dbReference type="ARBA" id="ARBA00023136"/>
    </source>
</evidence>
<comment type="caution">
    <text evidence="6">The sequence shown here is derived from an EMBL/GenBank/DDBJ whole genome shotgun (WGS) entry which is preliminary data.</text>
</comment>
<keyword evidence="3 5" id="KW-1133">Transmembrane helix</keyword>
<keyword evidence="4 5" id="KW-0472">Membrane</keyword>
<name>A0AAD5I5Q7_ACENE</name>
<gene>
    <name evidence="6" type="ORF">LWI28_011375</name>
</gene>
<evidence type="ECO:0000256" key="1">
    <source>
        <dbReference type="ARBA" id="ARBA00004141"/>
    </source>
</evidence>